<name>A0ABP9FRL2_9SPHI</name>
<gene>
    <name evidence="6" type="ORF">GCM10023313_12010</name>
</gene>
<feature type="domain" description="Cytochrome c" evidence="5">
    <location>
        <begin position="19"/>
        <end position="223"/>
    </location>
</feature>
<feature type="domain" description="Cytochrome c" evidence="5">
    <location>
        <begin position="233"/>
        <end position="365"/>
    </location>
</feature>
<organism evidence="6 7">
    <name type="scientific">Mucilaginibacter defluvii</name>
    <dbReference type="NCBI Taxonomy" id="1196019"/>
    <lineage>
        <taxon>Bacteria</taxon>
        <taxon>Pseudomonadati</taxon>
        <taxon>Bacteroidota</taxon>
        <taxon>Sphingobacteriia</taxon>
        <taxon>Sphingobacteriales</taxon>
        <taxon>Sphingobacteriaceae</taxon>
        <taxon>Mucilaginibacter</taxon>
    </lineage>
</organism>
<reference evidence="7" key="1">
    <citation type="journal article" date="2019" name="Int. J. Syst. Evol. Microbiol.">
        <title>The Global Catalogue of Microorganisms (GCM) 10K type strain sequencing project: providing services to taxonomists for standard genome sequencing and annotation.</title>
        <authorList>
            <consortium name="The Broad Institute Genomics Platform"/>
            <consortium name="The Broad Institute Genome Sequencing Center for Infectious Disease"/>
            <person name="Wu L."/>
            <person name="Ma J."/>
        </authorList>
    </citation>
    <scope>NUCLEOTIDE SEQUENCE [LARGE SCALE GENOMIC DNA]</scope>
    <source>
        <strain evidence="7">JCM 18283</strain>
    </source>
</reference>
<dbReference type="Pfam" id="PF06537">
    <property type="entry name" value="DHOR"/>
    <property type="match status" value="1"/>
</dbReference>
<dbReference type="PANTHER" id="PTHR30600:SF4">
    <property type="entry name" value="CYTOCHROME C DOMAIN-CONTAINING PROTEIN"/>
    <property type="match status" value="1"/>
</dbReference>
<evidence type="ECO:0000313" key="6">
    <source>
        <dbReference type="EMBL" id="GAA4910461.1"/>
    </source>
</evidence>
<dbReference type="Gene3D" id="1.10.760.10">
    <property type="entry name" value="Cytochrome c-like domain"/>
    <property type="match status" value="1"/>
</dbReference>
<keyword evidence="7" id="KW-1185">Reference proteome</keyword>
<sequence length="365" mass="38768">MDGPLAGLTGPQHAQFLRGDVAFNDDIFTKETGLGPLFVSTSCGSCHAGDGKGHPFSTLTRFGQTDESGSSYLNAGGPQLQHRALQGYFPEQLPPGVAFSRFTPPANTGLGLLDAVTDQDILAMSDPEDTDGDGISGAPNWIVPRPYVIQRPGTMVKNGLLIGRFGKKAAAYDLLHQTAVAYNEDIGITSVFEPRDTYSGAETDPEISSQTVADVVFYLKTLRAPVQRDPQAGDVAGGKTLFLTIGCGACHRPELKTGHSPIAPLSFVSFAPYTDLLLHDMGAGLNDGYTEGSAKPAEWRTPPLWGLGLAPGSQGGQYYLLHDGRARSIEEAILLHGGEGGGSRGRYQALAPGERQKILKFLRSL</sequence>
<dbReference type="PANTHER" id="PTHR30600">
    <property type="entry name" value="CYTOCHROME C PEROXIDASE-RELATED"/>
    <property type="match status" value="1"/>
</dbReference>
<keyword evidence="2 4" id="KW-0479">Metal-binding</keyword>
<proteinExistence type="predicted"/>
<protein>
    <submittedName>
        <fullName evidence="6">Di-heme oxidoredictase family protein</fullName>
    </submittedName>
</protein>
<dbReference type="PROSITE" id="PS51007">
    <property type="entry name" value="CYTC"/>
    <property type="match status" value="2"/>
</dbReference>
<keyword evidence="3 4" id="KW-0408">Iron</keyword>
<evidence type="ECO:0000256" key="3">
    <source>
        <dbReference type="ARBA" id="ARBA00023004"/>
    </source>
</evidence>
<dbReference type="Proteomes" id="UP001501436">
    <property type="component" value="Unassembled WGS sequence"/>
</dbReference>
<accession>A0ABP9FRL2</accession>
<comment type="caution">
    <text evidence="6">The sequence shown here is derived from an EMBL/GenBank/DDBJ whole genome shotgun (WGS) entry which is preliminary data.</text>
</comment>
<keyword evidence="1 4" id="KW-0349">Heme</keyword>
<dbReference type="SUPFAM" id="SSF46626">
    <property type="entry name" value="Cytochrome c"/>
    <property type="match status" value="1"/>
</dbReference>
<evidence type="ECO:0000256" key="2">
    <source>
        <dbReference type="ARBA" id="ARBA00022723"/>
    </source>
</evidence>
<evidence type="ECO:0000313" key="7">
    <source>
        <dbReference type="Proteomes" id="UP001501436"/>
    </source>
</evidence>
<dbReference type="InterPro" id="IPR036909">
    <property type="entry name" value="Cyt_c-like_dom_sf"/>
</dbReference>
<evidence type="ECO:0000259" key="5">
    <source>
        <dbReference type="PROSITE" id="PS51007"/>
    </source>
</evidence>
<dbReference type="InterPro" id="IPR010538">
    <property type="entry name" value="DHOR"/>
</dbReference>
<dbReference type="InterPro" id="IPR051395">
    <property type="entry name" value="Cytochrome_c_Peroxidase/MauG"/>
</dbReference>
<evidence type="ECO:0000256" key="1">
    <source>
        <dbReference type="ARBA" id="ARBA00022617"/>
    </source>
</evidence>
<dbReference type="InterPro" id="IPR009056">
    <property type="entry name" value="Cyt_c-like_dom"/>
</dbReference>
<dbReference type="EMBL" id="BAABJI010000001">
    <property type="protein sequence ID" value="GAA4910461.1"/>
    <property type="molecule type" value="Genomic_DNA"/>
</dbReference>
<evidence type="ECO:0000256" key="4">
    <source>
        <dbReference type="PROSITE-ProRule" id="PRU00433"/>
    </source>
</evidence>